<keyword evidence="2" id="KW-1185">Reference proteome</keyword>
<evidence type="ECO:0000313" key="1">
    <source>
        <dbReference type="EMBL" id="QDT33409.1"/>
    </source>
</evidence>
<dbReference type="AlphaFoldDB" id="A0A517QP47"/>
<organism evidence="1 2">
    <name type="scientific">Thalassoglobus polymorphus</name>
    <dbReference type="NCBI Taxonomy" id="2527994"/>
    <lineage>
        <taxon>Bacteria</taxon>
        <taxon>Pseudomonadati</taxon>
        <taxon>Planctomycetota</taxon>
        <taxon>Planctomycetia</taxon>
        <taxon>Planctomycetales</taxon>
        <taxon>Planctomycetaceae</taxon>
        <taxon>Thalassoglobus</taxon>
    </lineage>
</organism>
<dbReference type="RefSeq" id="WP_145199660.1">
    <property type="nucleotide sequence ID" value="NZ_CP036267.1"/>
</dbReference>
<dbReference type="EMBL" id="CP036267">
    <property type="protein sequence ID" value="QDT33409.1"/>
    <property type="molecule type" value="Genomic_DNA"/>
</dbReference>
<sequence>MSELPQLDEQQVLPMEEETTGYEVISSDEVDRTVASIEEMMSRIQSENIRAILDEAADEIYSLVYSESLHDAEAA</sequence>
<proteinExistence type="predicted"/>
<accession>A0A517QP47</accession>
<dbReference type="KEGG" id="tpol:Mal48_26620"/>
<gene>
    <name evidence="1" type="ORF">Mal48_26620</name>
</gene>
<evidence type="ECO:0000313" key="2">
    <source>
        <dbReference type="Proteomes" id="UP000315724"/>
    </source>
</evidence>
<protein>
    <submittedName>
        <fullName evidence="1">Uncharacterized protein</fullName>
    </submittedName>
</protein>
<reference evidence="1 2" key="1">
    <citation type="submission" date="2019-02" db="EMBL/GenBank/DDBJ databases">
        <title>Deep-cultivation of Planctomycetes and their phenomic and genomic characterization uncovers novel biology.</title>
        <authorList>
            <person name="Wiegand S."/>
            <person name="Jogler M."/>
            <person name="Boedeker C."/>
            <person name="Pinto D."/>
            <person name="Vollmers J."/>
            <person name="Rivas-Marin E."/>
            <person name="Kohn T."/>
            <person name="Peeters S.H."/>
            <person name="Heuer A."/>
            <person name="Rast P."/>
            <person name="Oberbeckmann S."/>
            <person name="Bunk B."/>
            <person name="Jeske O."/>
            <person name="Meyerdierks A."/>
            <person name="Storesund J.E."/>
            <person name="Kallscheuer N."/>
            <person name="Luecker S."/>
            <person name="Lage O.M."/>
            <person name="Pohl T."/>
            <person name="Merkel B.J."/>
            <person name="Hornburger P."/>
            <person name="Mueller R.-W."/>
            <person name="Bruemmer F."/>
            <person name="Labrenz M."/>
            <person name="Spormann A.M."/>
            <person name="Op den Camp H."/>
            <person name="Overmann J."/>
            <person name="Amann R."/>
            <person name="Jetten M.S.M."/>
            <person name="Mascher T."/>
            <person name="Medema M.H."/>
            <person name="Devos D.P."/>
            <person name="Kaster A.-K."/>
            <person name="Ovreas L."/>
            <person name="Rohde M."/>
            <person name="Galperin M.Y."/>
            <person name="Jogler C."/>
        </authorList>
    </citation>
    <scope>NUCLEOTIDE SEQUENCE [LARGE SCALE GENOMIC DNA]</scope>
    <source>
        <strain evidence="1 2">Mal48</strain>
    </source>
</reference>
<dbReference type="Proteomes" id="UP000315724">
    <property type="component" value="Chromosome"/>
</dbReference>
<dbReference type="OrthoDB" id="215514at2"/>
<name>A0A517QP47_9PLAN</name>